<organism evidence="2 3">
    <name type="scientific">Actibacterium naphthalenivorans</name>
    <dbReference type="NCBI Taxonomy" id="1614693"/>
    <lineage>
        <taxon>Bacteria</taxon>
        <taxon>Pseudomonadati</taxon>
        <taxon>Pseudomonadota</taxon>
        <taxon>Alphaproteobacteria</taxon>
        <taxon>Rhodobacterales</taxon>
        <taxon>Roseobacteraceae</taxon>
        <taxon>Actibacterium</taxon>
    </lineage>
</organism>
<comment type="caution">
    <text evidence="2">The sequence shown here is derived from an EMBL/GenBank/DDBJ whole genome shotgun (WGS) entry which is preliminary data.</text>
</comment>
<keyword evidence="3" id="KW-1185">Reference proteome</keyword>
<gene>
    <name evidence="2" type="ORF">GGR17_001208</name>
</gene>
<accession>A0A840CGZ0</accession>
<evidence type="ECO:0000313" key="2">
    <source>
        <dbReference type="EMBL" id="MBB4021417.1"/>
    </source>
</evidence>
<keyword evidence="1" id="KW-0732">Signal</keyword>
<sequence length="379" mass="40152">MIRRAGLILCLLSGLCATAASAATDPVLTARRAAQMLDQAALALQQADGAHDRVAALTRTISAYEEGLVAIREGLRRAAIREQAIRLEFDARREEVSRLIGVLQTMQRDPETLLLLHPSGPVGTARAGMMLSEVTPAIQARAEELRATLEELTLLRALQESAAGTLAAGLSGAQAARTRLSQAISERTDLPRRFAAEPEKLRQLLESSDTLESFASGLTSLQGDATRPATAGFDAARGALPLPVQGTLLRRYDEADAAGIRRPGLLIATRPLALVTTPAPATIRYRGPLLDYGNVMILEPAGDTLLVLAGLSQVYGEVGEVLPAGAPVGLMGGADPKVSAFLENVAEGGGSDRSETLYIELRQGNAPVDPAQWFRLTKE</sequence>
<dbReference type="RefSeq" id="WP_054537702.1">
    <property type="nucleotide sequence ID" value="NZ_JACIEQ010000001.1"/>
</dbReference>
<dbReference type="Gene3D" id="2.70.70.10">
    <property type="entry name" value="Glucose Permease (Domain IIA)"/>
    <property type="match status" value="1"/>
</dbReference>
<dbReference type="Proteomes" id="UP000585681">
    <property type="component" value="Unassembled WGS sequence"/>
</dbReference>
<dbReference type="EMBL" id="JACIEQ010000001">
    <property type="protein sequence ID" value="MBB4021417.1"/>
    <property type="molecule type" value="Genomic_DNA"/>
</dbReference>
<reference evidence="2" key="1">
    <citation type="submission" date="2020-08" db="EMBL/GenBank/DDBJ databases">
        <title>Genomic Encyclopedia of Type Strains, Phase IV (KMG-IV): sequencing the most valuable type-strain genomes for metagenomic binning, comparative biology and taxonomic classification.</title>
        <authorList>
            <person name="Goeker M."/>
        </authorList>
    </citation>
    <scope>NUCLEOTIDE SEQUENCE [LARGE SCALE GENOMIC DNA]</scope>
    <source>
        <strain evidence="2">DSM 105040</strain>
    </source>
</reference>
<dbReference type="AlphaFoldDB" id="A0A840CGZ0"/>
<dbReference type="SUPFAM" id="SSF51261">
    <property type="entry name" value="Duplicated hybrid motif"/>
    <property type="match status" value="1"/>
</dbReference>
<evidence type="ECO:0000313" key="3">
    <source>
        <dbReference type="Proteomes" id="UP000585681"/>
    </source>
</evidence>
<name>A0A840CGZ0_9RHOB</name>
<protein>
    <submittedName>
        <fullName evidence="2">Septal ring factor EnvC (AmiA/AmiB activator)</fullName>
    </submittedName>
</protein>
<feature type="chain" id="PRO_5032728219" evidence="1">
    <location>
        <begin position="23"/>
        <end position="379"/>
    </location>
</feature>
<feature type="signal peptide" evidence="1">
    <location>
        <begin position="1"/>
        <end position="22"/>
    </location>
</feature>
<dbReference type="InterPro" id="IPR011055">
    <property type="entry name" value="Dup_hybrid_motif"/>
</dbReference>
<evidence type="ECO:0000256" key="1">
    <source>
        <dbReference type="SAM" id="SignalP"/>
    </source>
</evidence>
<proteinExistence type="predicted"/>